<dbReference type="OrthoDB" id="2039217at2"/>
<accession>A0A011WNG1</accession>
<name>A0A011WNG1_RUMAL</name>
<dbReference type="EMBL" id="JEOB01000004">
    <property type="protein sequence ID" value="EXM38500.1"/>
    <property type="molecule type" value="Genomic_DNA"/>
</dbReference>
<comment type="caution">
    <text evidence="1">The sequence shown here is derived from an EMBL/GenBank/DDBJ whole genome shotgun (WGS) entry which is preliminary data.</text>
</comment>
<sequence>MAIESNKYIIQTLERISAFDLETGACDFILDDIQEGQLSVSSEVVYAEGKNGVKISTAERNKESKFTATNGSIVDGLLAAQVGSEIVKGTVTVPNYMDIIETEDGTTATTKYKAQGASGAEIKYIYKRNADGTQGEKYPIAASATATAFAYDPATKEITLPTGVFSAGDELIAFYDIKVGNAKKIVNDEGKFSKTDKVIFEIFAKDICTEKSYYGTIIFYKGKISGTFELNFGNDPATHNLEIEALSGGCGKGASKLLWDMIIWDDDEVINT</sequence>
<dbReference type="Proteomes" id="UP000021369">
    <property type="component" value="Unassembled WGS sequence"/>
</dbReference>
<protein>
    <submittedName>
        <fullName evidence="1">Uncharacterized protein</fullName>
    </submittedName>
</protein>
<reference evidence="1 2" key="1">
    <citation type="submission" date="2013-06" db="EMBL/GenBank/DDBJ databases">
        <title>Rumen cellulosomics: divergent fiber-degrading strategies revealed by comparative genome-wide analysis of six Ruminococcal strains.</title>
        <authorList>
            <person name="Dassa B."/>
            <person name="Borovok I."/>
            <person name="Lamed R."/>
            <person name="Flint H."/>
            <person name="Yeoman C.J."/>
            <person name="White B."/>
            <person name="Bayer E.A."/>
        </authorList>
    </citation>
    <scope>NUCLEOTIDE SEQUENCE [LARGE SCALE GENOMIC DNA]</scope>
    <source>
        <strain evidence="1 2">SY3</strain>
    </source>
</reference>
<dbReference type="RefSeq" id="WP_037289271.1">
    <property type="nucleotide sequence ID" value="NZ_JEOB01000004.1"/>
</dbReference>
<dbReference type="AlphaFoldDB" id="A0A011WNG1"/>
<dbReference type="PATRIC" id="fig|1341156.4.peg.2518"/>
<evidence type="ECO:0000313" key="1">
    <source>
        <dbReference type="EMBL" id="EXM38500.1"/>
    </source>
</evidence>
<organism evidence="1 2">
    <name type="scientific">Ruminococcus albus SY3</name>
    <dbReference type="NCBI Taxonomy" id="1341156"/>
    <lineage>
        <taxon>Bacteria</taxon>
        <taxon>Bacillati</taxon>
        <taxon>Bacillota</taxon>
        <taxon>Clostridia</taxon>
        <taxon>Eubacteriales</taxon>
        <taxon>Oscillospiraceae</taxon>
        <taxon>Ruminococcus</taxon>
    </lineage>
</organism>
<keyword evidence="2" id="KW-1185">Reference proteome</keyword>
<proteinExistence type="predicted"/>
<evidence type="ECO:0000313" key="2">
    <source>
        <dbReference type="Proteomes" id="UP000021369"/>
    </source>
</evidence>
<gene>
    <name evidence="1" type="ORF">RASY3_14275</name>
</gene>